<dbReference type="InterPro" id="IPR036388">
    <property type="entry name" value="WH-like_DNA-bd_sf"/>
</dbReference>
<feature type="domain" description="HTH marR-type" evidence="1">
    <location>
        <begin position="2"/>
        <end position="132"/>
    </location>
</feature>
<dbReference type="InterPro" id="IPR036390">
    <property type="entry name" value="WH_DNA-bd_sf"/>
</dbReference>
<dbReference type="Pfam" id="PF12802">
    <property type="entry name" value="MarR_2"/>
    <property type="match status" value="1"/>
</dbReference>
<dbReference type="PROSITE" id="PS50995">
    <property type="entry name" value="HTH_MARR_2"/>
    <property type="match status" value="1"/>
</dbReference>
<dbReference type="EMBL" id="JBHTBJ010000010">
    <property type="protein sequence ID" value="MFC7275670.1"/>
    <property type="molecule type" value="Genomic_DNA"/>
</dbReference>
<organism evidence="2 3">
    <name type="scientific">Paractinoplanes rhizophilus</name>
    <dbReference type="NCBI Taxonomy" id="1416877"/>
    <lineage>
        <taxon>Bacteria</taxon>
        <taxon>Bacillati</taxon>
        <taxon>Actinomycetota</taxon>
        <taxon>Actinomycetes</taxon>
        <taxon>Micromonosporales</taxon>
        <taxon>Micromonosporaceae</taxon>
        <taxon>Paractinoplanes</taxon>
    </lineage>
</organism>
<dbReference type="PANTHER" id="PTHR33164">
    <property type="entry name" value="TRANSCRIPTIONAL REGULATOR, MARR FAMILY"/>
    <property type="match status" value="1"/>
</dbReference>
<protein>
    <submittedName>
        <fullName evidence="2">MarR family winged helix-turn-helix transcriptional regulator</fullName>
    </submittedName>
</protein>
<reference evidence="3" key="1">
    <citation type="journal article" date="2019" name="Int. J. Syst. Evol. Microbiol.">
        <title>The Global Catalogue of Microorganisms (GCM) 10K type strain sequencing project: providing services to taxonomists for standard genome sequencing and annotation.</title>
        <authorList>
            <consortium name="The Broad Institute Genomics Platform"/>
            <consortium name="The Broad Institute Genome Sequencing Center for Infectious Disease"/>
            <person name="Wu L."/>
            <person name="Ma J."/>
        </authorList>
    </citation>
    <scope>NUCLEOTIDE SEQUENCE [LARGE SCALE GENOMIC DNA]</scope>
    <source>
        <strain evidence="3">XZYJT-10</strain>
    </source>
</reference>
<comment type="caution">
    <text evidence="2">The sequence shown here is derived from an EMBL/GenBank/DDBJ whole genome shotgun (WGS) entry which is preliminary data.</text>
</comment>
<evidence type="ECO:0000313" key="2">
    <source>
        <dbReference type="EMBL" id="MFC7275670.1"/>
    </source>
</evidence>
<evidence type="ECO:0000259" key="1">
    <source>
        <dbReference type="PROSITE" id="PS50995"/>
    </source>
</evidence>
<dbReference type="InterPro" id="IPR000835">
    <property type="entry name" value="HTH_MarR-typ"/>
</dbReference>
<dbReference type="Gene3D" id="1.10.10.10">
    <property type="entry name" value="Winged helix-like DNA-binding domain superfamily/Winged helix DNA-binding domain"/>
    <property type="match status" value="1"/>
</dbReference>
<dbReference type="InterPro" id="IPR039422">
    <property type="entry name" value="MarR/SlyA-like"/>
</dbReference>
<sequence length="139" mass="15197">MRDRLGYLLKHAQLALTERTTAALGPLGINGRELAVLTVLGDGPALAQQQAAGRLNVDRTTMVDLVDALERKGLVERRSDPADRRRNLVHLTADGQRVLAEGERLYQEAERALGFTDAELAELKALLRRVSYGEPSVGV</sequence>
<gene>
    <name evidence="2" type="ORF">ACFQS1_16905</name>
</gene>
<accession>A0ABW2HT20</accession>
<dbReference type="Proteomes" id="UP001596548">
    <property type="component" value="Unassembled WGS sequence"/>
</dbReference>
<dbReference type="RefSeq" id="WP_378969037.1">
    <property type="nucleotide sequence ID" value="NZ_JBHTBJ010000010.1"/>
</dbReference>
<dbReference type="PANTHER" id="PTHR33164:SF43">
    <property type="entry name" value="HTH-TYPE TRANSCRIPTIONAL REPRESSOR YETL"/>
    <property type="match status" value="1"/>
</dbReference>
<keyword evidence="3" id="KW-1185">Reference proteome</keyword>
<dbReference type="SUPFAM" id="SSF46785">
    <property type="entry name" value="Winged helix' DNA-binding domain"/>
    <property type="match status" value="1"/>
</dbReference>
<dbReference type="SMART" id="SM00347">
    <property type="entry name" value="HTH_MARR"/>
    <property type="match status" value="1"/>
</dbReference>
<evidence type="ECO:0000313" key="3">
    <source>
        <dbReference type="Proteomes" id="UP001596548"/>
    </source>
</evidence>
<proteinExistence type="predicted"/>
<name>A0ABW2HT20_9ACTN</name>
<dbReference type="PRINTS" id="PR00598">
    <property type="entry name" value="HTHMARR"/>
</dbReference>